<organism evidence="2 3">
    <name type="scientific">Roseibium aggregatum</name>
    <dbReference type="NCBI Taxonomy" id="187304"/>
    <lineage>
        <taxon>Bacteria</taxon>
        <taxon>Pseudomonadati</taxon>
        <taxon>Pseudomonadota</taxon>
        <taxon>Alphaproteobacteria</taxon>
        <taxon>Hyphomicrobiales</taxon>
        <taxon>Stappiaceae</taxon>
        <taxon>Roseibium</taxon>
    </lineage>
</organism>
<feature type="transmembrane region" description="Helical" evidence="1">
    <location>
        <begin position="255"/>
        <end position="274"/>
    </location>
</feature>
<keyword evidence="1" id="KW-1133">Transmembrane helix</keyword>
<gene>
    <name evidence="2" type="ORF">HK439_26290</name>
</gene>
<comment type="caution">
    <text evidence="2">The sequence shown here is derived from an EMBL/GenBank/DDBJ whole genome shotgun (WGS) entry which is preliminary data.</text>
</comment>
<evidence type="ECO:0000313" key="2">
    <source>
        <dbReference type="EMBL" id="MBD1549768.1"/>
    </source>
</evidence>
<dbReference type="EMBL" id="JABFCZ010000070">
    <property type="protein sequence ID" value="MBD1549768.1"/>
    <property type="molecule type" value="Genomic_DNA"/>
</dbReference>
<evidence type="ECO:0000256" key="1">
    <source>
        <dbReference type="SAM" id="Phobius"/>
    </source>
</evidence>
<dbReference type="AlphaFoldDB" id="A0A926P4J1"/>
<keyword evidence="1" id="KW-0472">Membrane</keyword>
<sequence>MLEGEPDDGREVYRLKHEKLADRILKSDKLKMNSKSVDGIRFLTENRIHSERLTVPKSFPHSMDNPLGSVGYFFVLLFIAFGTVRLASPELIYDLGKPLFSYIDTVSVYLTFAKDMNHDYYHQPIYYAPHFIADVAWVSYIDRVNRAYIQNVVKGWPSILGKMLAPIGTFFGVLAAFSPELFVFPIVIVGFMFGLLLVFISLRREFGGQAKAAVHLWGWRSMANVITVLFFSYVVSSTGLLSVDENAPTLLYLQPATSVLSVLWAEALALIWFWGHIYPEQNTRNVWSAELSLYDKGRINGS</sequence>
<keyword evidence="1" id="KW-0812">Transmembrane</keyword>
<protein>
    <submittedName>
        <fullName evidence="2">Uncharacterized protein</fullName>
    </submittedName>
</protein>
<proteinExistence type="predicted"/>
<feature type="transmembrane region" description="Helical" evidence="1">
    <location>
        <begin position="183"/>
        <end position="202"/>
    </location>
</feature>
<reference evidence="2" key="1">
    <citation type="submission" date="2020-05" db="EMBL/GenBank/DDBJ databases">
        <title>Identification of trans-AT polyketide cluster in two marine bacteria, producers of a novel glutaramide-containing polyketide sesbanimide D and analogs.</title>
        <authorList>
            <person name="Kacar D."/>
            <person name="Rodriguez P."/>
            <person name="Canedo L."/>
            <person name="Gonzalez E."/>
            <person name="Galan B."/>
            <person name="De La Calle F."/>
            <person name="Garcia J.L."/>
        </authorList>
    </citation>
    <scope>NUCLEOTIDE SEQUENCE</scope>
    <source>
        <strain evidence="2">PHM038</strain>
    </source>
</reference>
<name>A0A926P4J1_9HYPH</name>
<feature type="transmembrane region" description="Helical" evidence="1">
    <location>
        <begin position="69"/>
        <end position="87"/>
    </location>
</feature>
<accession>A0A926P4J1</accession>
<dbReference type="Proteomes" id="UP000598467">
    <property type="component" value="Unassembled WGS sequence"/>
</dbReference>
<feature type="transmembrane region" description="Helical" evidence="1">
    <location>
        <begin position="223"/>
        <end position="243"/>
    </location>
</feature>
<evidence type="ECO:0000313" key="3">
    <source>
        <dbReference type="Proteomes" id="UP000598467"/>
    </source>
</evidence>
<dbReference type="RefSeq" id="WP_190294443.1">
    <property type="nucleotide sequence ID" value="NZ_JABFCZ010000070.1"/>
</dbReference>
<feature type="transmembrane region" description="Helical" evidence="1">
    <location>
        <begin position="159"/>
        <end position="177"/>
    </location>
</feature>